<evidence type="ECO:0000259" key="4">
    <source>
        <dbReference type="Pfam" id="PF00456"/>
    </source>
</evidence>
<dbReference type="OrthoDB" id="8732661at2"/>
<dbReference type="Gene3D" id="3.40.50.970">
    <property type="match status" value="1"/>
</dbReference>
<dbReference type="AlphaFoldDB" id="A0A3R9PVV6"/>
<comment type="caution">
    <text evidence="5">The sequence shown here is derived from an EMBL/GenBank/DDBJ whole genome shotgun (WGS) entry which is preliminary data.</text>
</comment>
<protein>
    <submittedName>
        <fullName evidence="5">Transketolase</fullName>
    </submittedName>
</protein>
<organism evidence="5 6">
    <name type="scientific">Hymenobacter rigui</name>
    <dbReference type="NCBI Taxonomy" id="334424"/>
    <lineage>
        <taxon>Bacteria</taxon>
        <taxon>Pseudomonadati</taxon>
        <taxon>Bacteroidota</taxon>
        <taxon>Cytophagia</taxon>
        <taxon>Cytophagales</taxon>
        <taxon>Hymenobacteraceae</taxon>
        <taxon>Hymenobacter</taxon>
    </lineage>
</organism>
<dbReference type="PANTHER" id="PTHR47514">
    <property type="entry name" value="TRANSKETOLASE N-TERMINAL SECTION-RELATED"/>
    <property type="match status" value="1"/>
</dbReference>
<keyword evidence="6" id="KW-1185">Reference proteome</keyword>
<dbReference type="InterPro" id="IPR029061">
    <property type="entry name" value="THDP-binding"/>
</dbReference>
<comment type="cofactor">
    <cofactor evidence="1">
        <name>thiamine diphosphate</name>
        <dbReference type="ChEBI" id="CHEBI:58937"/>
    </cofactor>
</comment>
<name>A0A3R9PVV6_9BACT</name>
<dbReference type="InterPro" id="IPR005474">
    <property type="entry name" value="Transketolase_N"/>
</dbReference>
<dbReference type="SUPFAM" id="SSF52518">
    <property type="entry name" value="Thiamin diphosphate-binding fold (THDP-binding)"/>
    <property type="match status" value="1"/>
</dbReference>
<dbReference type="Proteomes" id="UP000273500">
    <property type="component" value="Unassembled WGS sequence"/>
</dbReference>
<dbReference type="PANTHER" id="PTHR47514:SF1">
    <property type="entry name" value="TRANSKETOLASE N-TERMINAL SECTION-RELATED"/>
    <property type="match status" value="1"/>
</dbReference>
<comment type="similarity">
    <text evidence="2">Belongs to the transketolase family.</text>
</comment>
<keyword evidence="3" id="KW-0786">Thiamine pyrophosphate</keyword>
<dbReference type="Pfam" id="PF00456">
    <property type="entry name" value="Transketolase_N"/>
    <property type="match status" value="1"/>
</dbReference>
<evidence type="ECO:0000313" key="5">
    <source>
        <dbReference type="EMBL" id="RSK47199.1"/>
    </source>
</evidence>
<accession>A0A3R9PVV6</accession>
<evidence type="ECO:0000313" key="6">
    <source>
        <dbReference type="Proteomes" id="UP000273500"/>
    </source>
</evidence>
<evidence type="ECO:0000256" key="3">
    <source>
        <dbReference type="ARBA" id="ARBA00023052"/>
    </source>
</evidence>
<reference evidence="5 6" key="1">
    <citation type="submission" date="2018-12" db="EMBL/GenBank/DDBJ databases">
        <authorList>
            <person name="Feng G."/>
            <person name="Zhu H."/>
        </authorList>
    </citation>
    <scope>NUCLEOTIDE SEQUENCE [LARGE SCALE GENOMIC DNA]</scope>
    <source>
        <strain evidence="5 6">KCTC 12533</strain>
    </source>
</reference>
<feature type="domain" description="Transketolase N-terminal" evidence="4">
    <location>
        <begin position="27"/>
        <end position="292"/>
    </location>
</feature>
<evidence type="ECO:0000256" key="2">
    <source>
        <dbReference type="ARBA" id="ARBA00007131"/>
    </source>
</evidence>
<dbReference type="RefSeq" id="WP_125422458.1">
    <property type="nucleotide sequence ID" value="NZ_RWIT01000010.1"/>
</dbReference>
<sequence>MSQDTSFAASSETHAPAATKSVAELKQIAAQVRRDIVRMVHAVNSGHPGGSLGCTDLLVALYFKVMKHTPQPFDMDGIGQDLFFLSNGHISPVFYSVLARSGYFPVSELATFRKLNSRLQGHPATHEHLPGVRVASGSLGQGLSVAVGAAQAKKLNNDPQTVFVLMGDGELEEGQVWEAAMYAPHHKVDNLIAFVDRNGQQIDGPTDKIGGLGDLRAKFEAFNWRVLETDGNQFETLLPTIKEAQSLLGQGQPILVLMDTQMGYGVDFMMGSHKWHGVAPNDEQLEKALQQLIVEKAADY</sequence>
<evidence type="ECO:0000256" key="1">
    <source>
        <dbReference type="ARBA" id="ARBA00001964"/>
    </source>
</evidence>
<dbReference type="EMBL" id="RWIT01000010">
    <property type="protein sequence ID" value="RSK47199.1"/>
    <property type="molecule type" value="Genomic_DNA"/>
</dbReference>
<gene>
    <name evidence="5" type="ORF">EI291_16540</name>
</gene>
<dbReference type="CDD" id="cd02012">
    <property type="entry name" value="TPP_TK"/>
    <property type="match status" value="1"/>
</dbReference>
<proteinExistence type="inferred from homology"/>